<keyword evidence="5" id="KW-0804">Transcription</keyword>
<dbReference type="PROSITE" id="PS50082">
    <property type="entry name" value="WD_REPEATS_2"/>
    <property type="match status" value="1"/>
</dbReference>
<keyword evidence="3" id="KW-0677">Repeat</keyword>
<protein>
    <submittedName>
        <fullName evidence="7">Polycomb group protein FIE2</fullName>
    </submittedName>
</protein>
<dbReference type="AlphaFoldDB" id="A0A3L6G778"/>
<organism evidence="7">
    <name type="scientific">Zea mays</name>
    <name type="common">Maize</name>
    <dbReference type="NCBI Taxonomy" id="4577"/>
    <lineage>
        <taxon>Eukaryota</taxon>
        <taxon>Viridiplantae</taxon>
        <taxon>Streptophyta</taxon>
        <taxon>Embryophyta</taxon>
        <taxon>Tracheophyta</taxon>
        <taxon>Spermatophyta</taxon>
        <taxon>Magnoliopsida</taxon>
        <taxon>Liliopsida</taxon>
        <taxon>Poales</taxon>
        <taxon>Poaceae</taxon>
        <taxon>PACMAD clade</taxon>
        <taxon>Panicoideae</taxon>
        <taxon>Andropogonodae</taxon>
        <taxon>Andropogoneae</taxon>
        <taxon>Tripsacinae</taxon>
        <taxon>Zea</taxon>
    </lineage>
</organism>
<dbReference type="SMART" id="SM00320">
    <property type="entry name" value="WD40"/>
    <property type="match status" value="5"/>
</dbReference>
<dbReference type="PROSITE" id="PS00678">
    <property type="entry name" value="WD_REPEATS_1"/>
    <property type="match status" value="1"/>
</dbReference>
<evidence type="ECO:0000256" key="1">
    <source>
        <dbReference type="ARBA" id="ARBA00008075"/>
    </source>
</evidence>
<keyword evidence="2 6" id="KW-0853">WD repeat</keyword>
<dbReference type="InterPro" id="IPR036322">
    <property type="entry name" value="WD40_repeat_dom_sf"/>
</dbReference>
<dbReference type="InterPro" id="IPR001680">
    <property type="entry name" value="WD40_rpt"/>
</dbReference>
<keyword evidence="4" id="KW-0805">Transcription regulation</keyword>
<dbReference type="InterPro" id="IPR015943">
    <property type="entry name" value="WD40/YVTN_repeat-like_dom_sf"/>
</dbReference>
<evidence type="ECO:0000256" key="2">
    <source>
        <dbReference type="ARBA" id="ARBA00022574"/>
    </source>
</evidence>
<feature type="repeat" description="WD" evidence="6">
    <location>
        <begin position="129"/>
        <end position="171"/>
    </location>
</feature>
<evidence type="ECO:0000256" key="5">
    <source>
        <dbReference type="ARBA" id="ARBA00023163"/>
    </source>
</evidence>
<evidence type="ECO:0000313" key="7">
    <source>
        <dbReference type="EMBL" id="PWZ44118.1"/>
    </source>
</evidence>
<gene>
    <name evidence="7" type="primary">FIE2</name>
    <name evidence="7" type="ORF">Zm00014a_025974</name>
</gene>
<dbReference type="InterPro" id="IPR019775">
    <property type="entry name" value="WD40_repeat_CS"/>
</dbReference>
<proteinExistence type="inferred from homology"/>
<dbReference type="Proteomes" id="UP000251960">
    <property type="component" value="Chromosome 10"/>
</dbReference>
<name>A0A3L6G778_MAIZE</name>
<dbReference type="ExpressionAtlas" id="A0A3L6G778">
    <property type="expression patterns" value="baseline and differential"/>
</dbReference>
<comment type="similarity">
    <text evidence="1">Belongs to the WD repeat ESC family.</text>
</comment>
<accession>A0A3L6G778</accession>
<dbReference type="PANTHER" id="PTHR10253">
    <property type="entry name" value="POLYCOMB PROTEIN"/>
    <property type="match status" value="1"/>
</dbReference>
<dbReference type="Gene3D" id="2.130.10.10">
    <property type="entry name" value="YVTN repeat-like/Quinoprotein amine dehydrogenase"/>
    <property type="match status" value="1"/>
</dbReference>
<evidence type="ECO:0000256" key="4">
    <source>
        <dbReference type="ARBA" id="ARBA00023015"/>
    </source>
</evidence>
<dbReference type="InterPro" id="IPR020472">
    <property type="entry name" value="WD40_PAC1"/>
</dbReference>
<evidence type="ECO:0000256" key="6">
    <source>
        <dbReference type="PROSITE-ProRule" id="PRU00221"/>
    </source>
</evidence>
<dbReference type="PROSITE" id="PS50294">
    <property type="entry name" value="WD_REPEATS_REGION"/>
    <property type="match status" value="1"/>
</dbReference>
<dbReference type="EMBL" id="NCVQ01000002">
    <property type="protein sequence ID" value="PWZ44118.1"/>
    <property type="molecule type" value="Genomic_DNA"/>
</dbReference>
<dbReference type="SUPFAM" id="SSF50978">
    <property type="entry name" value="WD40 repeat-like"/>
    <property type="match status" value="1"/>
</dbReference>
<dbReference type="Pfam" id="PF00400">
    <property type="entry name" value="WD40"/>
    <property type="match status" value="2"/>
</dbReference>
<sequence length="379" mass="42814">MAKLGPGQGLGCEAAEGSLVPSRKREYKPCGKHTEGKRPLYAIGFNFMDARYYDVFATVGGNRVTTYRCLENGSFALLQAYVDEDKDESFYTLSWARDHVDGSPLLVAAGSNGIIRVINCATEKLAKSFVGHGDSINEIRTQPLKPSLIISASKDESVRLWNVHTGICILIFAGAGGHRNEVLSVLLILPFVIERYIRDKIRLPNDCYCFCTLITLVINVLMNTLFCLKDFHPSDIERFASCGMDNTVKIWSMKEFWLYVDKSYSWTDLPSKFPTKYVQFPVLIAAVHSNYVDCTRWLGDFILSKSVDNEIVLWEPKTKEQSPGEGSIDILQKYPVPECDIWFIKFSCDFHFNQLAIGNREGKIYVWEVQSSPPVLIAR</sequence>
<evidence type="ECO:0000256" key="3">
    <source>
        <dbReference type="ARBA" id="ARBA00022737"/>
    </source>
</evidence>
<reference evidence="7" key="1">
    <citation type="journal article" date="2018" name="Nat. Genet.">
        <title>Extensive intraspecific gene order and gene structural variations between Mo17 and other maize genomes.</title>
        <authorList>
            <person name="Sun S."/>
            <person name="Zhou Y."/>
            <person name="Chen J."/>
            <person name="Shi J."/>
            <person name="Zhao H."/>
            <person name="Zhao H."/>
            <person name="Song W."/>
            <person name="Zhang M."/>
            <person name="Cui Y."/>
            <person name="Dong X."/>
            <person name="Liu H."/>
            <person name="Ma X."/>
            <person name="Jiao Y."/>
            <person name="Wang B."/>
            <person name="Wei X."/>
            <person name="Stein J.C."/>
            <person name="Glaubitz J.C."/>
            <person name="Lu F."/>
            <person name="Yu G."/>
            <person name="Liang C."/>
            <person name="Fengler K."/>
            <person name="Li B."/>
            <person name="Rafalski A."/>
            <person name="Schnable P.S."/>
            <person name="Ware D.H."/>
            <person name="Buckler E.S."/>
            <person name="Lai J."/>
        </authorList>
    </citation>
    <scope>NUCLEOTIDE SEQUENCE [LARGE SCALE GENOMIC DNA]</scope>
    <source>
        <tissue evidence="7">Seedling</tissue>
    </source>
</reference>
<dbReference type="InterPro" id="IPR051243">
    <property type="entry name" value="PcG_WD-repeat"/>
</dbReference>
<comment type="caution">
    <text evidence="7">The sequence shown here is derived from an EMBL/GenBank/DDBJ whole genome shotgun (WGS) entry which is preliminary data.</text>
</comment>
<dbReference type="PRINTS" id="PR00320">
    <property type="entry name" value="GPROTEINBRPT"/>
</dbReference>